<evidence type="ECO:0000313" key="2">
    <source>
        <dbReference type="EMBL" id="KZT66891.1"/>
    </source>
</evidence>
<accession>A0A165NEZ7</accession>
<dbReference type="AlphaFoldDB" id="A0A165NEZ7"/>
<sequence length="204" mass="21228">MFASAFFSLTLAASFFAVPAALTARQDPSQGCQSVVGGLNTLAYDFTLSVVDPSASGANATGPTMYLVETPEGEGVWWLQRVVDPSTPIDFLSWKLFKSSLIPNPSSSSVGLAGSDFAVPTGSIVEFSVTNNGSGNASAGRTPYCVMTDSEGDAILAVNGDTQSFAVCETPSEAQVLVYTPTSDNDGAYDYSTCTSQKVQLVQA</sequence>
<proteinExistence type="predicted"/>
<gene>
    <name evidence="2" type="ORF">DAEQUDRAFT_739664</name>
</gene>
<feature type="signal peptide" evidence="1">
    <location>
        <begin position="1"/>
        <end position="23"/>
    </location>
</feature>
<evidence type="ECO:0000256" key="1">
    <source>
        <dbReference type="SAM" id="SignalP"/>
    </source>
</evidence>
<keyword evidence="1" id="KW-0732">Signal</keyword>
<name>A0A165NEZ7_9APHY</name>
<evidence type="ECO:0008006" key="4">
    <source>
        <dbReference type="Google" id="ProtNLM"/>
    </source>
</evidence>
<feature type="chain" id="PRO_5007863076" description="Ubiquitin 3 binding protein But2 C-terminal domain-containing protein" evidence="1">
    <location>
        <begin position="24"/>
        <end position="204"/>
    </location>
</feature>
<protein>
    <recommendedName>
        <fullName evidence="4">Ubiquitin 3 binding protein But2 C-terminal domain-containing protein</fullName>
    </recommendedName>
</protein>
<evidence type="ECO:0000313" key="3">
    <source>
        <dbReference type="Proteomes" id="UP000076727"/>
    </source>
</evidence>
<dbReference type="EMBL" id="KV429082">
    <property type="protein sequence ID" value="KZT66891.1"/>
    <property type="molecule type" value="Genomic_DNA"/>
</dbReference>
<keyword evidence="3" id="KW-1185">Reference proteome</keyword>
<dbReference type="OrthoDB" id="2844016at2759"/>
<organism evidence="2 3">
    <name type="scientific">Daedalea quercina L-15889</name>
    <dbReference type="NCBI Taxonomy" id="1314783"/>
    <lineage>
        <taxon>Eukaryota</taxon>
        <taxon>Fungi</taxon>
        <taxon>Dikarya</taxon>
        <taxon>Basidiomycota</taxon>
        <taxon>Agaricomycotina</taxon>
        <taxon>Agaricomycetes</taxon>
        <taxon>Polyporales</taxon>
        <taxon>Fomitopsis</taxon>
    </lineage>
</organism>
<reference evidence="2 3" key="1">
    <citation type="journal article" date="2016" name="Mol. Biol. Evol.">
        <title>Comparative Genomics of Early-Diverging Mushroom-Forming Fungi Provides Insights into the Origins of Lignocellulose Decay Capabilities.</title>
        <authorList>
            <person name="Nagy L.G."/>
            <person name="Riley R."/>
            <person name="Tritt A."/>
            <person name="Adam C."/>
            <person name="Daum C."/>
            <person name="Floudas D."/>
            <person name="Sun H."/>
            <person name="Yadav J.S."/>
            <person name="Pangilinan J."/>
            <person name="Larsson K.H."/>
            <person name="Matsuura K."/>
            <person name="Barry K."/>
            <person name="Labutti K."/>
            <person name="Kuo R."/>
            <person name="Ohm R.A."/>
            <person name="Bhattacharya S.S."/>
            <person name="Shirouzu T."/>
            <person name="Yoshinaga Y."/>
            <person name="Martin F.M."/>
            <person name="Grigoriev I.V."/>
            <person name="Hibbett D.S."/>
        </authorList>
    </citation>
    <scope>NUCLEOTIDE SEQUENCE [LARGE SCALE GENOMIC DNA]</scope>
    <source>
        <strain evidence="2 3">L-15889</strain>
    </source>
</reference>
<dbReference type="Proteomes" id="UP000076727">
    <property type="component" value="Unassembled WGS sequence"/>
</dbReference>